<dbReference type="AlphaFoldDB" id="A0A1N6VRL8"/>
<dbReference type="STRING" id="56779.SAMN05421834_10885"/>
<keyword evidence="2" id="KW-1185">Reference proteome</keyword>
<name>A0A1N6VRL8_9FIRM</name>
<accession>A0A1N6VRL8</accession>
<evidence type="ECO:0000313" key="1">
    <source>
        <dbReference type="EMBL" id="SIQ80511.1"/>
    </source>
</evidence>
<dbReference type="EMBL" id="FTNC01000008">
    <property type="protein sequence ID" value="SIQ80511.1"/>
    <property type="molecule type" value="Genomic_DNA"/>
</dbReference>
<dbReference type="RefSeq" id="WP_159437154.1">
    <property type="nucleotide sequence ID" value="NZ_FTNC01000008.1"/>
</dbReference>
<sequence>MQAAVVLMRGASVAGKTKTKLNSHLKAEECAALDKAFLKDMNFKLLNLKKVAQNWSFF</sequence>
<organism evidence="1 2">
    <name type="scientific">Halanaerobium kushneri</name>
    <dbReference type="NCBI Taxonomy" id="56779"/>
    <lineage>
        <taxon>Bacteria</taxon>
        <taxon>Bacillati</taxon>
        <taxon>Bacillota</taxon>
        <taxon>Clostridia</taxon>
        <taxon>Halanaerobiales</taxon>
        <taxon>Halanaerobiaceae</taxon>
        <taxon>Halanaerobium</taxon>
    </lineage>
</organism>
<proteinExistence type="predicted"/>
<protein>
    <submittedName>
        <fullName evidence="1">Uncharacterized protein</fullName>
    </submittedName>
</protein>
<gene>
    <name evidence="1" type="ORF">SAMN05421834_10885</name>
</gene>
<dbReference type="Proteomes" id="UP000185669">
    <property type="component" value="Unassembled WGS sequence"/>
</dbReference>
<reference evidence="2" key="1">
    <citation type="submission" date="2017-01" db="EMBL/GenBank/DDBJ databases">
        <authorList>
            <person name="Varghese N."/>
            <person name="Submissions S."/>
        </authorList>
    </citation>
    <scope>NUCLEOTIDE SEQUENCE [LARGE SCALE GENOMIC DNA]</scope>
    <source>
        <strain evidence="2">ATCC 700103</strain>
    </source>
</reference>
<evidence type="ECO:0000313" key="2">
    <source>
        <dbReference type="Proteomes" id="UP000185669"/>
    </source>
</evidence>